<dbReference type="Gene3D" id="3.40.50.300">
    <property type="entry name" value="P-loop containing nucleotide triphosphate hydrolases"/>
    <property type="match status" value="1"/>
</dbReference>
<dbReference type="GO" id="GO:0006355">
    <property type="term" value="P:regulation of DNA-templated transcription"/>
    <property type="evidence" value="ECO:0007669"/>
    <property type="project" value="InterPro"/>
</dbReference>
<dbReference type="SUPFAM" id="SSF46894">
    <property type="entry name" value="C-terminal effector domain of the bipartite response regulators"/>
    <property type="match status" value="1"/>
</dbReference>
<keyword evidence="7" id="KW-1185">Reference proteome</keyword>
<evidence type="ECO:0000313" key="7">
    <source>
        <dbReference type="Proteomes" id="UP000000322"/>
    </source>
</evidence>
<dbReference type="AlphaFoldDB" id="D1BIE4"/>
<dbReference type="InterPro" id="IPR001867">
    <property type="entry name" value="OmpR/PhoB-type_DNA-bd"/>
</dbReference>
<evidence type="ECO:0000259" key="4">
    <source>
        <dbReference type="SMART" id="SM00862"/>
    </source>
</evidence>
<dbReference type="InterPro" id="IPR011990">
    <property type="entry name" value="TPR-like_helical_dom_sf"/>
</dbReference>
<dbReference type="HOGENOM" id="CLU_004665_1_1_11"/>
<dbReference type="Gene3D" id="1.10.10.10">
    <property type="entry name" value="Winged helix-like DNA-binding domain superfamily/Winged helix DNA-binding domain"/>
    <property type="match status" value="1"/>
</dbReference>
<dbReference type="SMART" id="SM00862">
    <property type="entry name" value="Trans_reg_C"/>
    <property type="match status" value="1"/>
</dbReference>
<evidence type="ECO:0000313" key="6">
    <source>
        <dbReference type="EMBL" id="ACZ22121.1"/>
    </source>
</evidence>
<feature type="region of interest" description="Disordered" evidence="3">
    <location>
        <begin position="246"/>
        <end position="286"/>
    </location>
</feature>
<dbReference type="SUPFAM" id="SSF52540">
    <property type="entry name" value="P-loop containing nucleoside triphosphate hydrolases"/>
    <property type="match status" value="1"/>
</dbReference>
<dbReference type="Proteomes" id="UP000000322">
    <property type="component" value="Chromosome"/>
</dbReference>
<dbReference type="RefSeq" id="WP_012867190.1">
    <property type="nucleotide sequence ID" value="NC_013521.1"/>
</dbReference>
<evidence type="ECO:0000256" key="1">
    <source>
        <dbReference type="ARBA" id="ARBA00005820"/>
    </source>
</evidence>
<dbReference type="KEGG" id="ske:Sked_22020"/>
<comment type="similarity">
    <text evidence="1">Belongs to the AfsR/DnrI/RedD regulatory family.</text>
</comment>
<protein>
    <submittedName>
        <fullName evidence="6">Predicted ATPase</fullName>
    </submittedName>
</protein>
<dbReference type="SUPFAM" id="SSF48452">
    <property type="entry name" value="TPR-like"/>
    <property type="match status" value="1"/>
</dbReference>
<dbReference type="SMART" id="SM01043">
    <property type="entry name" value="BTAD"/>
    <property type="match status" value="1"/>
</dbReference>
<dbReference type="InterPro" id="IPR005158">
    <property type="entry name" value="BTAD"/>
</dbReference>
<name>D1BIE4_SANKS</name>
<dbReference type="GO" id="GO:0016887">
    <property type="term" value="F:ATP hydrolysis activity"/>
    <property type="evidence" value="ECO:0007669"/>
    <property type="project" value="InterPro"/>
</dbReference>
<evidence type="ECO:0000256" key="2">
    <source>
        <dbReference type="ARBA" id="ARBA00023125"/>
    </source>
</evidence>
<accession>D1BIE4</accession>
<feature type="compositionally biased region" description="Pro residues" evidence="3">
    <location>
        <begin position="252"/>
        <end position="271"/>
    </location>
</feature>
<dbReference type="PANTHER" id="PTHR47691:SF3">
    <property type="entry name" value="HTH-TYPE TRANSCRIPTIONAL REGULATOR RV0890C-RELATED"/>
    <property type="match status" value="1"/>
</dbReference>
<dbReference type="EMBL" id="CP001819">
    <property type="protein sequence ID" value="ACZ22121.1"/>
    <property type="molecule type" value="Genomic_DNA"/>
</dbReference>
<dbReference type="GO" id="GO:0003677">
    <property type="term" value="F:DNA binding"/>
    <property type="evidence" value="ECO:0007669"/>
    <property type="project" value="UniProtKB-KW"/>
</dbReference>
<proteinExistence type="inferred from homology"/>
<dbReference type="eggNOG" id="COG3629">
    <property type="taxonomic scope" value="Bacteria"/>
</dbReference>
<organism evidence="6 7">
    <name type="scientific">Sanguibacter keddieii (strain ATCC 51767 / DSM 10542 / NCFB 3025 / ST-74)</name>
    <dbReference type="NCBI Taxonomy" id="446469"/>
    <lineage>
        <taxon>Bacteria</taxon>
        <taxon>Bacillati</taxon>
        <taxon>Actinomycetota</taxon>
        <taxon>Actinomycetes</taxon>
        <taxon>Micrococcales</taxon>
        <taxon>Sanguibacteraceae</taxon>
        <taxon>Sanguibacter</taxon>
    </lineage>
</organism>
<dbReference type="InterPro" id="IPR049945">
    <property type="entry name" value="AAA_22"/>
</dbReference>
<evidence type="ECO:0000259" key="5">
    <source>
        <dbReference type="SMART" id="SM01043"/>
    </source>
</evidence>
<keyword evidence="2" id="KW-0238">DNA-binding</keyword>
<gene>
    <name evidence="6" type="ordered locus">Sked_22020</name>
</gene>
<sequence length="1131" mass="119074">MTTAPPPSTTAAVYVTVLGSTAVVGPGSRAEVTGRRPRDLLLTLALARGRSVSADRLVGALWSESVPLSPRAALHTVVARLRAVGPEVVVSTPHGYALGVPSDIDLVESATREAGVLIDGGRPQDALGVVRDARARCGSDQPVQTEAEVEVDEVRSALLLAVDRAELGALVALGAGAEAVEVGESLSARLPADEALHLTLMRCYARLGRTNDALRVFSRVRDAVAAELGSAPGAALVRLNTELLRQPDEPVPDGPGPAAPPPLSHPSPVSPTPRRRRSVGLRSAPTPMLGRTEEVEALLTLLGSTRLVTLLGPGGLGKTRTAQEAARRTDADGVRVVVVELASVRTDDDVALALASALEVRDEAGGRRISDRLVHSDTSTRVAERLGEEPTVLVLDNCEHVVEGAAAWVAELLGSVETLSVLATSRSPLLVGGEQLVRLSPLSAVTPPDGGAGPAVELFEARARAVRPDAALPREVVVRLCERLDGLPLAIELAAARVRSMTVVEVEQRLTRRFELLTGGGRTAPERHRTLEAVIGWSWELLSLAERALLRRTSVFPSGFSAQAAQTVAGLRDVVRTVPVPASVDGTASDDGAPSDDAVTVQTLDLLSGLVDQSLLTVHEDPATGAARYRMLETVREFGALRLRESDETQAAEDALFVWAVEHSEREWPSLTGAGQVAALARARLEQENLVHVLRRSTAAGRGDVVITVFGLLGLFWTLSGAHSDVVASAPEVLSASARTPVPPERAGTVALALLVVLTTTFTTQEHVRRRALLRLRAVLCSPAPLPAVVRELGAVAVEAVDLSAAGSALARARRSGDGFVAAVACVVSAQLAENAGDLLQAQEHALAGYELAVARQETWGAASAAMLLGQLASEQARPAEALGWLAHAREGMVLLEATADLDEAAWLEASSLVALGRVEEAEVLLAGLSASTEDPARPSSHQDAENARAVHLSGRAEIAFVSGDPLAALRLYGRARDHMRGTSSGRSPWFLVFGASIVCLAVLGDAQDHLRRSAPNLRARTVAQQRLSPRFTDHPILGTASLALGAYLVHEVALGRVEDGLLLLAAAERLGSRQDVPSLLRSTHEDAARRLHGDAALEAARSTVRAVPADGLVGLVLDVLRRGPWEQRPR</sequence>
<dbReference type="InterPro" id="IPR036388">
    <property type="entry name" value="WH-like_DNA-bd_sf"/>
</dbReference>
<dbReference type="Pfam" id="PF03704">
    <property type="entry name" value="BTAD"/>
    <property type="match status" value="1"/>
</dbReference>
<dbReference type="eggNOG" id="COG3903">
    <property type="taxonomic scope" value="Bacteria"/>
</dbReference>
<dbReference type="STRING" id="446469.Sked_22020"/>
<reference evidence="6 7" key="1">
    <citation type="journal article" date="2009" name="Stand. Genomic Sci.">
        <title>Complete genome sequence of Sanguibacter keddieii type strain (ST-74).</title>
        <authorList>
            <person name="Ivanova N."/>
            <person name="Sikorski J."/>
            <person name="Sims D."/>
            <person name="Brettin T."/>
            <person name="Detter J.C."/>
            <person name="Han C."/>
            <person name="Lapidus A."/>
            <person name="Copeland A."/>
            <person name="Glavina Del Rio T."/>
            <person name="Nolan M."/>
            <person name="Chen F."/>
            <person name="Lucas S."/>
            <person name="Tice H."/>
            <person name="Cheng J.F."/>
            <person name="Bruce D."/>
            <person name="Goodwin L."/>
            <person name="Pitluck S."/>
            <person name="Pati A."/>
            <person name="Mavromatis K."/>
            <person name="Chen A."/>
            <person name="Palaniappan K."/>
            <person name="D'haeseleer P."/>
            <person name="Chain P."/>
            <person name="Bristow J."/>
            <person name="Eisen J.A."/>
            <person name="Markowitz V."/>
            <person name="Hugenholtz P."/>
            <person name="Goker M."/>
            <person name="Pukall R."/>
            <person name="Klenk H.P."/>
            <person name="Kyrpides N.C."/>
        </authorList>
    </citation>
    <scope>NUCLEOTIDE SEQUENCE [LARGE SCALE GENOMIC DNA]</scope>
    <source>
        <strain evidence="7">ATCC 51767 / DSM 10542 / NCFB 3025 / ST-74</strain>
    </source>
</reference>
<evidence type="ECO:0000256" key="3">
    <source>
        <dbReference type="SAM" id="MobiDB-lite"/>
    </source>
</evidence>
<dbReference type="InterPro" id="IPR027417">
    <property type="entry name" value="P-loop_NTPase"/>
</dbReference>
<dbReference type="GO" id="GO:0000160">
    <property type="term" value="P:phosphorelay signal transduction system"/>
    <property type="evidence" value="ECO:0007669"/>
    <property type="project" value="InterPro"/>
</dbReference>
<dbReference type="PANTHER" id="PTHR47691">
    <property type="entry name" value="REGULATOR-RELATED"/>
    <property type="match status" value="1"/>
</dbReference>
<feature type="domain" description="Bacterial transcriptional activator" evidence="5">
    <location>
        <begin position="102"/>
        <end position="244"/>
    </location>
</feature>
<feature type="domain" description="OmpR/PhoB-type" evidence="4">
    <location>
        <begin position="29"/>
        <end position="98"/>
    </location>
</feature>
<dbReference type="Pfam" id="PF13401">
    <property type="entry name" value="AAA_22"/>
    <property type="match status" value="1"/>
</dbReference>
<dbReference type="InterPro" id="IPR016032">
    <property type="entry name" value="Sig_transdc_resp-reg_C-effctor"/>
</dbReference>
<dbReference type="OrthoDB" id="9812579at2"/>
<dbReference type="Gene3D" id="1.25.40.10">
    <property type="entry name" value="Tetratricopeptide repeat domain"/>
    <property type="match status" value="1"/>
</dbReference>